<dbReference type="AlphaFoldDB" id="A0A4Y2IIQ9"/>
<organism evidence="1 2">
    <name type="scientific">Araneus ventricosus</name>
    <name type="common">Orbweaver spider</name>
    <name type="synonym">Epeira ventricosa</name>
    <dbReference type="NCBI Taxonomy" id="182803"/>
    <lineage>
        <taxon>Eukaryota</taxon>
        <taxon>Metazoa</taxon>
        <taxon>Ecdysozoa</taxon>
        <taxon>Arthropoda</taxon>
        <taxon>Chelicerata</taxon>
        <taxon>Arachnida</taxon>
        <taxon>Araneae</taxon>
        <taxon>Araneomorphae</taxon>
        <taxon>Entelegynae</taxon>
        <taxon>Araneoidea</taxon>
        <taxon>Araneidae</taxon>
        <taxon>Araneus</taxon>
    </lineage>
</organism>
<comment type="caution">
    <text evidence="1">The sequence shown here is derived from an EMBL/GenBank/DDBJ whole genome shotgun (WGS) entry which is preliminary data.</text>
</comment>
<reference evidence="1 2" key="1">
    <citation type="journal article" date="2019" name="Sci. Rep.">
        <title>Orb-weaving spider Araneus ventricosus genome elucidates the spidroin gene catalogue.</title>
        <authorList>
            <person name="Kono N."/>
            <person name="Nakamura H."/>
            <person name="Ohtoshi R."/>
            <person name="Moran D.A.P."/>
            <person name="Shinohara A."/>
            <person name="Yoshida Y."/>
            <person name="Fujiwara M."/>
            <person name="Mori M."/>
            <person name="Tomita M."/>
            <person name="Arakawa K."/>
        </authorList>
    </citation>
    <scope>NUCLEOTIDE SEQUENCE [LARGE SCALE GENOMIC DNA]</scope>
</reference>
<protein>
    <submittedName>
        <fullName evidence="1">Uncharacterized protein</fullName>
    </submittedName>
</protein>
<keyword evidence="2" id="KW-1185">Reference proteome</keyword>
<gene>
    <name evidence="1" type="ORF">AVEN_3912_1</name>
</gene>
<accession>A0A4Y2IIQ9</accession>
<dbReference type="EMBL" id="BGPR01002650">
    <property type="protein sequence ID" value="GBM76856.1"/>
    <property type="molecule type" value="Genomic_DNA"/>
</dbReference>
<evidence type="ECO:0000313" key="1">
    <source>
        <dbReference type="EMBL" id="GBM76856.1"/>
    </source>
</evidence>
<proteinExistence type="predicted"/>
<sequence length="110" mass="13070">MSVDQIKKRTSTDFKEHFMDEWATIISPNEMVKKIEDFEDVRKTIKPKMSATQTERTNKGQFKPRYENFSKKLSIRIIQSILINVMIKGTEKITVKEKTLDREIDFKIRT</sequence>
<evidence type="ECO:0000313" key="2">
    <source>
        <dbReference type="Proteomes" id="UP000499080"/>
    </source>
</evidence>
<name>A0A4Y2IIQ9_ARAVE</name>
<dbReference type="Proteomes" id="UP000499080">
    <property type="component" value="Unassembled WGS sequence"/>
</dbReference>
<dbReference type="OrthoDB" id="6413274at2759"/>